<dbReference type="Proteomes" id="UP000002030">
    <property type="component" value="Chromosome"/>
</dbReference>
<dbReference type="RefSeq" id="WP_012870150.1">
    <property type="nucleotide sequence ID" value="NC_013522.1"/>
</dbReference>
<dbReference type="AlphaFoldDB" id="D1B6J8"/>
<keyword evidence="2" id="KW-1185">Reference proteome</keyword>
<dbReference type="EnsemblBacteria" id="ACZ19639">
    <property type="protein sequence ID" value="ACZ19639"/>
    <property type="gene ID" value="Taci_1408"/>
</dbReference>
<evidence type="ECO:0000313" key="2">
    <source>
        <dbReference type="Proteomes" id="UP000002030"/>
    </source>
</evidence>
<dbReference type="EMBL" id="CP001818">
    <property type="protein sequence ID" value="ACZ19639.1"/>
    <property type="molecule type" value="Genomic_DNA"/>
</dbReference>
<sequence>MSMREEIANLRVDENLTLTFHLTDGSPVVNIINNGTGKRKPTYLSWFLNEGRELHMKTGPKSSVTYTVAQLDETLWQLMNQAMAHPVVKPMIWQTFRALTDILHQPKVITRENEFNMLPEEKRYSLWLAWSMPGAPMGRLIPCFPMNDQEAQIFLSAAEGDLEEGLKLPAEDMGVQGLQRRGLITKFMRSNPQRWYTPLMISSAASVLGMVEPQNPAVDDTSIAHKIWSQRGTVQVLGSLDRSEIAPHATDLIRRIVAYVRHFYDLTLIEVERIIDGHEQLLKEGFGRRDRVEFPAGTLGKQAFMVTVYIHKEGGLGAIVYHPTGNSVLKDWVLRYPVEVYATALKNDSCSSMADPNVTLLNLLRAVRFQSWMDRILRITRNNLPTM</sequence>
<name>D1B6J8_THEAS</name>
<organism evidence="1 2">
    <name type="scientific">Thermanaerovibrio acidaminovorans (strain ATCC 49978 / DSM 6589 / Su883)</name>
    <name type="common">Selenomonas acidaminovorans</name>
    <dbReference type="NCBI Taxonomy" id="525903"/>
    <lineage>
        <taxon>Bacteria</taxon>
        <taxon>Thermotogati</taxon>
        <taxon>Synergistota</taxon>
        <taxon>Synergistia</taxon>
        <taxon>Synergistales</taxon>
        <taxon>Synergistaceae</taxon>
        <taxon>Thermanaerovibrio</taxon>
    </lineage>
</organism>
<dbReference type="HOGENOM" id="CLU_709110_0_0_0"/>
<reference evidence="1 2" key="1">
    <citation type="journal article" date="2009" name="Stand. Genomic Sci.">
        <title>Complete genome sequence of Thermanaerovibrio acidaminovorans type strain (Su883).</title>
        <authorList>
            <person name="Chovatia M."/>
            <person name="Sikorski J."/>
            <person name="Schroder M."/>
            <person name="Lapidus A."/>
            <person name="Nolan M."/>
            <person name="Tice H."/>
            <person name="Glavina Del Rio T."/>
            <person name="Copeland A."/>
            <person name="Cheng J.F."/>
            <person name="Lucas S."/>
            <person name="Chen F."/>
            <person name="Bruce D."/>
            <person name="Goodwin L."/>
            <person name="Pitluck S."/>
            <person name="Ivanova N."/>
            <person name="Mavromatis K."/>
            <person name="Ovchinnikova G."/>
            <person name="Pati A."/>
            <person name="Chen A."/>
            <person name="Palaniappan K."/>
            <person name="Land M."/>
            <person name="Hauser L."/>
            <person name="Chang Y.J."/>
            <person name="Jeffries C.D."/>
            <person name="Chain P."/>
            <person name="Saunders E."/>
            <person name="Detter J.C."/>
            <person name="Brettin T."/>
            <person name="Rohde M."/>
            <person name="Goker M."/>
            <person name="Spring S."/>
            <person name="Bristow J."/>
            <person name="Markowitz V."/>
            <person name="Hugenholtz P."/>
            <person name="Kyrpides N.C."/>
            <person name="Klenk H.P."/>
            <person name="Eisen J.A."/>
        </authorList>
    </citation>
    <scope>NUCLEOTIDE SEQUENCE [LARGE SCALE GENOMIC DNA]</scope>
    <source>
        <strain evidence="2">ATCC 49978 / DSM 6589 / Su883</strain>
    </source>
</reference>
<dbReference type="STRING" id="525903.Taci_1408"/>
<dbReference type="KEGG" id="tai:Taci_1408"/>
<protein>
    <submittedName>
        <fullName evidence="1">Uncharacterized protein</fullName>
    </submittedName>
</protein>
<dbReference type="eggNOG" id="ENOG5030WHM">
    <property type="taxonomic scope" value="Bacteria"/>
</dbReference>
<evidence type="ECO:0000313" key="1">
    <source>
        <dbReference type="EMBL" id="ACZ19639.1"/>
    </source>
</evidence>
<accession>D1B6J8</accession>
<dbReference type="OrthoDB" id="4438at2"/>
<proteinExistence type="predicted"/>
<gene>
    <name evidence="1" type="ordered locus">Taci_1408</name>
</gene>